<protein>
    <recommendedName>
        <fullName evidence="3">Gamma-glutamyltransferase</fullName>
    </recommendedName>
</protein>
<proteinExistence type="predicted"/>
<evidence type="ECO:0000256" key="1">
    <source>
        <dbReference type="SAM" id="Phobius"/>
    </source>
</evidence>
<comment type="caution">
    <text evidence="2">The sequence shown here is derived from an EMBL/GenBank/DDBJ whole genome shotgun (WGS) entry which is preliminary data.</text>
</comment>
<sequence length="624" mass="65955">MKNVRCYLPSGIGSIVTGRKLSAPSVIAPVVLLGLLALPLSVQAQSPNAFGQPSADNPNPAASIAAMPGSRAQGWRAQGRSELLARHGVVATSDALASHAGLEILQQGGNAIDAAVAAAAALDVTSQNDTTIGGDLFALVWVASEQKLYALNSAGPAPSGWTLDYFRNTLGLESMPSSGVNSTTVPGAIAGYDALLSRFGTMGFEQTLARAVQLAEDGWGQSERRYDDIASVHDKLLNDADSASTFLVDGEVPPLYSIIRNPALADALRLIQRDGADAFYRGPIAEAIVAKVEAAGGVMSMDDLAGFSPEWVEPISTNYHGYDVHQLPPPGQGFATLQLLNILEVCAPAHDLSLADLGPTNPDYWHFMVEAKKLAYSDLQAYNADPDFEDVPVARLLEKSYAATLCDRIDMSKATPPSVTGGLDGGTVYLATADRWGNMVSLVHSGFSVYASGVTVPPYGFVLQNRGAAFSLQAGHPNQVAPGKRPFHTIIAGFVTRDGEPLLAFGNMGGSIQPESHVQHIVNMIDHGMNVQMTTDAARFTHSQNRNLLSLEQELYNLVGSALEARGHEVRAVDGSAVGGYQGILFTRDPSLPAPVFSADSMLPINGVYRAGSDHRKDGQALGW</sequence>
<dbReference type="PANTHER" id="PTHR43881">
    <property type="entry name" value="GAMMA-GLUTAMYLTRANSPEPTIDASE (AFU_ORTHOLOGUE AFUA_4G13580)"/>
    <property type="match status" value="1"/>
</dbReference>
<dbReference type="EMBL" id="LAZR01000002">
    <property type="protein sequence ID" value="KKO11884.1"/>
    <property type="molecule type" value="Genomic_DNA"/>
</dbReference>
<reference evidence="2" key="1">
    <citation type="journal article" date="2015" name="Nature">
        <title>Complex archaea that bridge the gap between prokaryotes and eukaryotes.</title>
        <authorList>
            <person name="Spang A."/>
            <person name="Saw J.H."/>
            <person name="Jorgensen S.L."/>
            <person name="Zaremba-Niedzwiedzka K."/>
            <person name="Martijn J."/>
            <person name="Lind A.E."/>
            <person name="van Eijk R."/>
            <person name="Schleper C."/>
            <person name="Guy L."/>
            <person name="Ettema T.J."/>
        </authorList>
    </citation>
    <scope>NUCLEOTIDE SEQUENCE</scope>
</reference>
<evidence type="ECO:0008006" key="3">
    <source>
        <dbReference type="Google" id="ProtNLM"/>
    </source>
</evidence>
<dbReference type="InterPro" id="IPR043138">
    <property type="entry name" value="GGT_lsub"/>
</dbReference>
<keyword evidence="1" id="KW-0812">Transmembrane</keyword>
<keyword evidence="1" id="KW-0472">Membrane</keyword>
<organism evidence="2">
    <name type="scientific">marine sediment metagenome</name>
    <dbReference type="NCBI Taxonomy" id="412755"/>
    <lineage>
        <taxon>unclassified sequences</taxon>
        <taxon>metagenomes</taxon>
        <taxon>ecological metagenomes</taxon>
    </lineage>
</organism>
<gene>
    <name evidence="2" type="ORF">LCGC14_0013880</name>
</gene>
<dbReference type="PRINTS" id="PR01210">
    <property type="entry name" value="GGTRANSPTASE"/>
</dbReference>
<keyword evidence="1" id="KW-1133">Transmembrane helix</keyword>
<dbReference type="InterPro" id="IPR029055">
    <property type="entry name" value="Ntn_hydrolases_N"/>
</dbReference>
<dbReference type="Gene3D" id="1.10.246.130">
    <property type="match status" value="1"/>
</dbReference>
<feature type="transmembrane region" description="Helical" evidence="1">
    <location>
        <begin position="21"/>
        <end position="42"/>
    </location>
</feature>
<dbReference type="SUPFAM" id="SSF56235">
    <property type="entry name" value="N-terminal nucleophile aminohydrolases (Ntn hydrolases)"/>
    <property type="match status" value="1"/>
</dbReference>
<dbReference type="Pfam" id="PF01019">
    <property type="entry name" value="G_glu_transpept"/>
    <property type="match status" value="1"/>
</dbReference>
<evidence type="ECO:0000313" key="2">
    <source>
        <dbReference type="EMBL" id="KKO11884.1"/>
    </source>
</evidence>
<dbReference type="InterPro" id="IPR043137">
    <property type="entry name" value="GGT_ssub_C"/>
</dbReference>
<dbReference type="InterPro" id="IPR052896">
    <property type="entry name" value="GGT-like_enzyme"/>
</dbReference>
<dbReference type="Gene3D" id="3.60.20.40">
    <property type="match status" value="1"/>
</dbReference>
<accession>A0A0F9Z405</accession>
<dbReference type="AlphaFoldDB" id="A0A0F9Z405"/>
<dbReference type="PANTHER" id="PTHR43881:SF1">
    <property type="entry name" value="GAMMA-GLUTAMYLTRANSPEPTIDASE (AFU_ORTHOLOGUE AFUA_4G13580)"/>
    <property type="match status" value="1"/>
</dbReference>
<name>A0A0F9Z405_9ZZZZ</name>